<gene>
    <name evidence="1" type="ORF">RPERSI_LOCUS3998</name>
</gene>
<accession>A0ACA9LX11</accession>
<name>A0ACA9LX11_9GLOM</name>
<sequence length="148" mass="15892">MVKKAIAVLRPDQPNGTVNGTIIFTQEGEEVKVDIDIKGLPAGNKLHGFHIHHYNPRNLNHGDRNAEADKRHVGDLGNVKAVDGCVKEQIIDKIISLEGEHSIVGRTVVVHEDEDDLGKGGHELSLTTGNAGKRLACGVIGITKLSSL</sequence>
<proteinExistence type="predicted"/>
<dbReference type="EMBL" id="CAJVQC010005293">
    <property type="protein sequence ID" value="CAG8551988.1"/>
    <property type="molecule type" value="Genomic_DNA"/>
</dbReference>
<protein>
    <submittedName>
        <fullName evidence="1">21820_t:CDS:1</fullName>
    </submittedName>
</protein>
<dbReference type="Proteomes" id="UP000789920">
    <property type="component" value="Unassembled WGS sequence"/>
</dbReference>
<reference evidence="1" key="1">
    <citation type="submission" date="2021-06" db="EMBL/GenBank/DDBJ databases">
        <authorList>
            <person name="Kallberg Y."/>
            <person name="Tangrot J."/>
            <person name="Rosling A."/>
        </authorList>
    </citation>
    <scope>NUCLEOTIDE SEQUENCE</scope>
    <source>
        <strain evidence="1">MA461A</strain>
    </source>
</reference>
<comment type="caution">
    <text evidence="1">The sequence shown here is derived from an EMBL/GenBank/DDBJ whole genome shotgun (WGS) entry which is preliminary data.</text>
</comment>
<keyword evidence="2" id="KW-1185">Reference proteome</keyword>
<evidence type="ECO:0000313" key="1">
    <source>
        <dbReference type="EMBL" id="CAG8551988.1"/>
    </source>
</evidence>
<evidence type="ECO:0000313" key="2">
    <source>
        <dbReference type="Proteomes" id="UP000789920"/>
    </source>
</evidence>
<organism evidence="1 2">
    <name type="scientific">Racocetra persica</name>
    <dbReference type="NCBI Taxonomy" id="160502"/>
    <lineage>
        <taxon>Eukaryota</taxon>
        <taxon>Fungi</taxon>
        <taxon>Fungi incertae sedis</taxon>
        <taxon>Mucoromycota</taxon>
        <taxon>Glomeromycotina</taxon>
        <taxon>Glomeromycetes</taxon>
        <taxon>Diversisporales</taxon>
        <taxon>Gigasporaceae</taxon>
        <taxon>Racocetra</taxon>
    </lineage>
</organism>